<dbReference type="Proteomes" id="UP000822688">
    <property type="component" value="Chromosome 11"/>
</dbReference>
<organism evidence="1 2">
    <name type="scientific">Ceratodon purpureus</name>
    <name type="common">Fire moss</name>
    <name type="synonym">Dicranum purpureum</name>
    <dbReference type="NCBI Taxonomy" id="3225"/>
    <lineage>
        <taxon>Eukaryota</taxon>
        <taxon>Viridiplantae</taxon>
        <taxon>Streptophyta</taxon>
        <taxon>Embryophyta</taxon>
        <taxon>Bryophyta</taxon>
        <taxon>Bryophytina</taxon>
        <taxon>Bryopsida</taxon>
        <taxon>Dicranidae</taxon>
        <taxon>Pseudoditrichales</taxon>
        <taxon>Ditrichaceae</taxon>
        <taxon>Ceratodon</taxon>
    </lineage>
</organism>
<comment type="caution">
    <text evidence="1">The sequence shown here is derived from an EMBL/GenBank/DDBJ whole genome shotgun (WGS) entry which is preliminary data.</text>
</comment>
<reference evidence="1 2" key="1">
    <citation type="submission" date="2020-06" db="EMBL/GenBank/DDBJ databases">
        <title>WGS assembly of Ceratodon purpureus strain R40.</title>
        <authorList>
            <person name="Carey S.B."/>
            <person name="Jenkins J."/>
            <person name="Shu S."/>
            <person name="Lovell J.T."/>
            <person name="Sreedasyam A."/>
            <person name="Maumus F."/>
            <person name="Tiley G.P."/>
            <person name="Fernandez-Pozo N."/>
            <person name="Barry K."/>
            <person name="Chen C."/>
            <person name="Wang M."/>
            <person name="Lipzen A."/>
            <person name="Daum C."/>
            <person name="Saski C.A."/>
            <person name="Payton A.C."/>
            <person name="Mcbreen J.C."/>
            <person name="Conrad R.E."/>
            <person name="Kollar L.M."/>
            <person name="Olsson S."/>
            <person name="Huttunen S."/>
            <person name="Landis J.B."/>
            <person name="Wickett N.J."/>
            <person name="Johnson M.G."/>
            <person name="Rensing S.A."/>
            <person name="Grimwood J."/>
            <person name="Schmutz J."/>
            <person name="Mcdaniel S.F."/>
        </authorList>
    </citation>
    <scope>NUCLEOTIDE SEQUENCE [LARGE SCALE GENOMIC DNA]</scope>
    <source>
        <strain evidence="1 2">R40</strain>
    </source>
</reference>
<protein>
    <submittedName>
        <fullName evidence="1">Uncharacterized protein</fullName>
    </submittedName>
</protein>
<gene>
    <name evidence="1" type="ORF">KC19_11G068500</name>
</gene>
<proteinExistence type="predicted"/>
<dbReference type="AlphaFoldDB" id="A0A8T0GD31"/>
<sequence length="171" mass="18230">MDQDRGLLLAWMALVYIRRGAKHYNDPMVKLPDLPHLSLLLSKSSVYDWTEDCRDEVFKLGEASGFPFTRFLTELELPSNVHGYCSAAPITVDTTSDEVFTSSASTASLVSGDGVRSPVNSDSYSAVGAHIGEAREVRGVENYQGEVDGVAASTGAGVGSGVGAVVYCCCR</sequence>
<accession>A0A8T0GD31</accession>
<name>A0A8T0GD31_CERPU</name>
<dbReference type="EMBL" id="CM026432">
    <property type="protein sequence ID" value="KAG0556635.1"/>
    <property type="molecule type" value="Genomic_DNA"/>
</dbReference>
<evidence type="ECO:0000313" key="2">
    <source>
        <dbReference type="Proteomes" id="UP000822688"/>
    </source>
</evidence>
<keyword evidence="2" id="KW-1185">Reference proteome</keyword>
<evidence type="ECO:0000313" key="1">
    <source>
        <dbReference type="EMBL" id="KAG0556635.1"/>
    </source>
</evidence>